<feature type="compositionally biased region" description="Basic and acidic residues" evidence="4">
    <location>
        <begin position="835"/>
        <end position="844"/>
    </location>
</feature>
<feature type="compositionally biased region" description="Polar residues" evidence="4">
    <location>
        <begin position="1025"/>
        <end position="1041"/>
    </location>
</feature>
<feature type="compositionally biased region" description="Low complexity" evidence="4">
    <location>
        <begin position="936"/>
        <end position="946"/>
    </location>
</feature>
<dbReference type="InterPro" id="IPR038765">
    <property type="entry name" value="Papain-like_cys_pep_sf"/>
</dbReference>
<evidence type="ECO:0000256" key="4">
    <source>
        <dbReference type="SAM" id="MobiDB-lite"/>
    </source>
</evidence>
<comment type="catalytic activity">
    <reaction evidence="1">
        <text>Thiol-dependent hydrolysis of ester, thioester, amide, peptide and isopeptide bonds formed by the C-terminal Gly of ubiquitin (a 76-residue protein attached to proteins as an intracellular targeting signal).</text>
        <dbReference type="EC" id="3.4.19.12"/>
    </reaction>
</comment>
<evidence type="ECO:0000313" key="7">
    <source>
        <dbReference type="Proteomes" id="UP000264800"/>
    </source>
</evidence>
<dbReference type="EC" id="3.4.19.12" evidence="2"/>
<reference evidence="6" key="2">
    <citation type="submission" date="2025-09" db="UniProtKB">
        <authorList>
            <consortium name="Ensembl"/>
        </authorList>
    </citation>
    <scope>IDENTIFICATION</scope>
</reference>
<dbReference type="GO" id="GO:0016579">
    <property type="term" value="P:protein deubiquitination"/>
    <property type="evidence" value="ECO:0007669"/>
    <property type="project" value="InterPro"/>
</dbReference>
<evidence type="ECO:0000256" key="2">
    <source>
        <dbReference type="ARBA" id="ARBA00012759"/>
    </source>
</evidence>
<dbReference type="InterPro" id="IPR018200">
    <property type="entry name" value="USP_CS"/>
</dbReference>
<feature type="region of interest" description="Disordered" evidence="4">
    <location>
        <begin position="873"/>
        <end position="1217"/>
    </location>
</feature>
<feature type="compositionally biased region" description="Low complexity" evidence="4">
    <location>
        <begin position="990"/>
        <end position="1000"/>
    </location>
</feature>
<dbReference type="Proteomes" id="UP000264800">
    <property type="component" value="Unplaced"/>
</dbReference>
<dbReference type="SUPFAM" id="SSF54001">
    <property type="entry name" value="Cysteine proteinases"/>
    <property type="match status" value="1"/>
</dbReference>
<dbReference type="GO" id="GO:0004843">
    <property type="term" value="F:cysteine-type deubiquitinase activity"/>
    <property type="evidence" value="ECO:0007669"/>
    <property type="project" value="UniProtKB-EC"/>
</dbReference>
<feature type="domain" description="USP" evidence="5">
    <location>
        <begin position="128"/>
        <end position="774"/>
    </location>
</feature>
<feature type="region of interest" description="Disordered" evidence="4">
    <location>
        <begin position="811"/>
        <end position="850"/>
    </location>
</feature>
<dbReference type="GeneID" id="108242696"/>
<dbReference type="PANTHER" id="PTHR21646">
    <property type="entry name" value="UBIQUITIN CARBOXYL-TERMINAL HYDROLASE"/>
    <property type="match status" value="1"/>
</dbReference>
<feature type="compositionally biased region" description="Basic and acidic residues" evidence="4">
    <location>
        <begin position="963"/>
        <end position="972"/>
    </location>
</feature>
<dbReference type="Pfam" id="PF00443">
    <property type="entry name" value="UCH"/>
    <property type="match status" value="1"/>
</dbReference>
<dbReference type="InterPro" id="IPR028889">
    <property type="entry name" value="USP"/>
</dbReference>
<feature type="compositionally biased region" description="Low complexity" evidence="4">
    <location>
        <begin position="98"/>
        <end position="108"/>
    </location>
</feature>
<feature type="compositionally biased region" description="Basic and acidic residues" evidence="4">
    <location>
        <begin position="1043"/>
        <end position="1076"/>
    </location>
</feature>
<dbReference type="GeneTree" id="ENSGT00940000158772"/>
<dbReference type="RefSeq" id="XP_017283184.1">
    <property type="nucleotide sequence ID" value="XM_017427695.1"/>
</dbReference>
<proteinExistence type="predicted"/>
<dbReference type="PANTHER" id="PTHR21646:SF20">
    <property type="entry name" value="UBIQUITIN CARBOXYL-TERMINAL HYDROLASE 43"/>
    <property type="match status" value="1"/>
</dbReference>
<sequence>MDARKESGKARKQPKKPKTSTRKEKKYKHGRFVRRKSLRSFGNFMGRILKTLGTLAHFGDAEPPDAEDDDGGFGQSSAAAAAAGPRGDSLGSREPGGAKKSSAAASSSHGSVKERLSWCYGDKTPGVLGLKNHGNTCFMNAVVQCLSNTDLLAEYLGLEQYKPDIRGEEARSSGGEVTEKLATLVRGLWTLEYTPQLSVEFKSIVAKYASQFRGNSQHDALEFLLWLLDRVHEDANPSPDNNNSSSSNKTKVNTKETNPLENPSSPGLPSIQKPRSRHSFVQEHFQAQYRSSLTCPHCLKQSNTFDPFLCISLPIPLRQTRAMCVTLVFSTKGQRYLRVGLAVPLFGSISCLRAMVAAEGNISPNQIVLTELYSTGFQRSFFDDDDLTSISDSDVVYAFQAPPFCSRGGSMPRSGYHHSLPSSPYSSWTGPEGQRLPASGRLSSEYLNQSSSAKILLLMCNTTGSGQQAVRFGPPFLMLEDRSISWDQLQQSILSQLYYLMLNGSQAQNAAAFRIRVVGGSASYSYLSSQDSRPLSHPAVDRALKFCGPGGSPHVKLVIEWEHGSKDCLFGSIQEEVVKDAESVRNQQQQHLQQHSCTLDECFQLYTKEEQLAPDDAWKCPHCKQLQQGVVKMSLWTLPDILILHLKRFRQVGERRNKLSTLVRFPLTALDMAPHVTKRSQSMKNLHQGSSLPSRKQSSGQNHQSSKLILPHDYLYDLYAVCNHHGGMHGGHYTAYCRNSVDGQWYSYDDSSVDLVPEEEVCTKGAYILFYQRRNTIPPWSASSSVRGSTSSSASDHWLIRLTEDNKRGSLEIRSSTTCPSSIPDSPESPVFHNDGFKEEKGGFESRPFVRGLQGRSVSMRVPSKTKDSLSKVLPLRWSLGSKDRKKPDQVPPPVRDPDPELVQYLESGRRPRCTKDSIVTLMNESQRSTKKRSGSIRSSSAGSMSCVGKVEEDPPLPQVPEGQRKTEKTAEKTTSLRRKKESQAREESSVNISSSSSSNTLTRRKDGRRQSSSKSSQDAETRHGSNSGVHPSHSTPSLQDGTMRRQKEDWANRNHHSTKEDNSKTKKEDLPKSHDSLFAFLKGNILKKDKDPKKSKEGESSKGGSEEEGRRTSSKTALSNGTAGGRTAVAGGKSNGSSHQVNELVNGKLGRSDIKRSQSSSNIPTKAEHGVRRTASLHRNGMSTGPSRTLTADTLQRTRYSTNSLGRKKPVPESSF</sequence>
<feature type="compositionally biased region" description="Low complexity" evidence="4">
    <location>
        <begin position="236"/>
        <end position="259"/>
    </location>
</feature>
<evidence type="ECO:0000256" key="1">
    <source>
        <dbReference type="ARBA" id="ARBA00000707"/>
    </source>
</evidence>
<reference evidence="6" key="1">
    <citation type="submission" date="2025-08" db="UniProtKB">
        <authorList>
            <consortium name="Ensembl"/>
        </authorList>
    </citation>
    <scope>IDENTIFICATION</scope>
</reference>
<evidence type="ECO:0000256" key="3">
    <source>
        <dbReference type="ARBA" id="ARBA00022801"/>
    </source>
</evidence>
<feature type="region of interest" description="Disordered" evidence="4">
    <location>
        <begin position="678"/>
        <end position="703"/>
    </location>
</feature>
<dbReference type="AlphaFoldDB" id="A0A3Q2ZDT0"/>
<feature type="region of interest" description="Disordered" evidence="4">
    <location>
        <begin position="1"/>
        <end position="34"/>
    </location>
</feature>
<feature type="region of interest" description="Disordered" evidence="4">
    <location>
        <begin position="59"/>
        <end position="109"/>
    </location>
</feature>
<feature type="compositionally biased region" description="Polar residues" evidence="4">
    <location>
        <begin position="679"/>
        <end position="703"/>
    </location>
</feature>
<organism evidence="6 7">
    <name type="scientific">Kryptolebias marmoratus</name>
    <name type="common">Mangrove killifish</name>
    <name type="synonym">Rivulus marmoratus</name>
    <dbReference type="NCBI Taxonomy" id="37003"/>
    <lineage>
        <taxon>Eukaryota</taxon>
        <taxon>Metazoa</taxon>
        <taxon>Chordata</taxon>
        <taxon>Craniata</taxon>
        <taxon>Vertebrata</taxon>
        <taxon>Euteleostomi</taxon>
        <taxon>Actinopterygii</taxon>
        <taxon>Neopterygii</taxon>
        <taxon>Teleostei</taxon>
        <taxon>Neoteleostei</taxon>
        <taxon>Acanthomorphata</taxon>
        <taxon>Ovalentaria</taxon>
        <taxon>Atherinomorphae</taxon>
        <taxon>Cyprinodontiformes</taxon>
        <taxon>Rivulidae</taxon>
        <taxon>Kryptolebias</taxon>
    </lineage>
</organism>
<feature type="compositionally biased region" description="Polar residues" evidence="4">
    <location>
        <begin position="813"/>
        <end position="824"/>
    </location>
</feature>
<dbReference type="FunFam" id="3.90.70.10:FF:000048">
    <property type="entry name" value="Ubiquitin carboxyl-terminal hydrolase 31"/>
    <property type="match status" value="1"/>
</dbReference>
<feature type="compositionally biased region" description="Polar residues" evidence="4">
    <location>
        <begin position="1182"/>
        <end position="1206"/>
    </location>
</feature>
<dbReference type="CTD" id="563983"/>
<feature type="region of interest" description="Disordered" evidence="4">
    <location>
        <begin position="236"/>
        <end position="273"/>
    </location>
</feature>
<dbReference type="OMA" id="WKQPGCL"/>
<dbReference type="KEGG" id="kmr:108242696"/>
<evidence type="ECO:0000259" key="5">
    <source>
        <dbReference type="PROSITE" id="PS50235"/>
    </source>
</evidence>
<dbReference type="InterPro" id="IPR001394">
    <property type="entry name" value="Peptidase_C19_UCH"/>
</dbReference>
<evidence type="ECO:0000313" key="6">
    <source>
        <dbReference type="Ensembl" id="ENSKMAP00000001698.1"/>
    </source>
</evidence>
<keyword evidence="3" id="KW-0378">Hydrolase</keyword>
<name>A0A3Q2ZDT0_KRYMA</name>
<dbReference type="STRING" id="37003.ENSKMAP00000001698"/>
<accession>A0A3Q2ZDT0</accession>
<dbReference type="PROSITE" id="PS00973">
    <property type="entry name" value="USP_2"/>
    <property type="match status" value="1"/>
</dbReference>
<dbReference type="CDD" id="cd02674">
    <property type="entry name" value="Peptidase_C19R"/>
    <property type="match status" value="1"/>
</dbReference>
<dbReference type="PROSITE" id="PS50235">
    <property type="entry name" value="USP_3"/>
    <property type="match status" value="1"/>
</dbReference>
<dbReference type="InterPro" id="IPR050185">
    <property type="entry name" value="Ub_carboxyl-term_hydrolase"/>
</dbReference>
<dbReference type="PROSITE" id="PS00972">
    <property type="entry name" value="USP_1"/>
    <property type="match status" value="1"/>
</dbReference>
<protein>
    <recommendedName>
        <fullName evidence="2">ubiquitinyl hydrolase 1</fullName>
        <ecNumber evidence="2">3.4.19.12</ecNumber>
    </recommendedName>
</protein>
<dbReference type="OrthoDB" id="292964at2759"/>
<keyword evidence="7" id="KW-1185">Reference proteome</keyword>
<feature type="compositionally biased region" description="Basic residues" evidence="4">
    <location>
        <begin position="10"/>
        <end position="34"/>
    </location>
</feature>
<feature type="compositionally biased region" description="Basic and acidic residues" evidence="4">
    <location>
        <begin position="1087"/>
        <end position="1112"/>
    </location>
</feature>
<feature type="compositionally biased region" description="Acidic residues" evidence="4">
    <location>
        <begin position="62"/>
        <end position="71"/>
    </location>
</feature>
<dbReference type="Ensembl" id="ENSKMAT00000001744.1">
    <property type="protein sequence ID" value="ENSKMAP00000001698.1"/>
    <property type="gene ID" value="ENSKMAG00000001348.1"/>
</dbReference>
<dbReference type="Gene3D" id="3.90.70.10">
    <property type="entry name" value="Cysteine proteinases"/>
    <property type="match status" value="2"/>
</dbReference>